<dbReference type="InterPro" id="IPR004105">
    <property type="entry name" value="CheA-like_dim"/>
</dbReference>
<dbReference type="SMART" id="SM00387">
    <property type="entry name" value="HATPase_c"/>
    <property type="match status" value="1"/>
</dbReference>
<keyword evidence="5" id="KW-0963">Cytoplasm</keyword>
<dbReference type="Proteomes" id="UP000823638">
    <property type="component" value="Unassembled WGS sequence"/>
</dbReference>
<dbReference type="AlphaFoldDB" id="A0A9D9N2M5"/>
<evidence type="ECO:0000256" key="15">
    <source>
        <dbReference type="SAM" id="MobiDB-lite"/>
    </source>
</evidence>
<dbReference type="InterPro" id="IPR035891">
    <property type="entry name" value="CheY-binding_CheA"/>
</dbReference>
<keyword evidence="10" id="KW-0418">Kinase</keyword>
<feature type="compositionally biased region" description="Basic and acidic residues" evidence="15">
    <location>
        <begin position="281"/>
        <end position="295"/>
    </location>
</feature>
<comment type="caution">
    <text evidence="19">The sequence shown here is derived from an EMBL/GenBank/DDBJ whole genome shotgun (WGS) entry which is preliminary data.</text>
</comment>
<evidence type="ECO:0000256" key="13">
    <source>
        <dbReference type="ARBA" id="ARBA00035100"/>
    </source>
</evidence>
<evidence type="ECO:0000259" key="18">
    <source>
        <dbReference type="PROSITE" id="PS50894"/>
    </source>
</evidence>
<dbReference type="Gene3D" id="3.30.565.10">
    <property type="entry name" value="Histidine kinase-like ATPase, C-terminal domain"/>
    <property type="match status" value="1"/>
</dbReference>
<feature type="region of interest" description="Disordered" evidence="15">
    <location>
        <begin position="131"/>
        <end position="159"/>
    </location>
</feature>
<dbReference type="SUPFAM" id="SSF55874">
    <property type="entry name" value="ATPase domain of HSP90 chaperone/DNA topoisomerase II/histidine kinase"/>
    <property type="match status" value="1"/>
</dbReference>
<feature type="domain" description="HPt" evidence="18">
    <location>
        <begin position="5"/>
        <end position="109"/>
    </location>
</feature>
<evidence type="ECO:0000256" key="11">
    <source>
        <dbReference type="ARBA" id="ARBA00022840"/>
    </source>
</evidence>
<proteinExistence type="predicted"/>
<keyword evidence="8" id="KW-0808">Transferase</keyword>
<dbReference type="GO" id="GO:0000155">
    <property type="term" value="F:phosphorelay sensor kinase activity"/>
    <property type="evidence" value="ECO:0007669"/>
    <property type="project" value="InterPro"/>
</dbReference>
<name>A0A9D9N2M5_9SPIR</name>
<dbReference type="PROSITE" id="PS50109">
    <property type="entry name" value="HIS_KIN"/>
    <property type="match status" value="1"/>
</dbReference>
<evidence type="ECO:0000256" key="12">
    <source>
        <dbReference type="ARBA" id="ARBA00023012"/>
    </source>
</evidence>
<comment type="catalytic activity">
    <reaction evidence="1">
        <text>ATP + protein L-histidine = ADP + protein N-phospho-L-histidine.</text>
        <dbReference type="EC" id="2.7.13.3"/>
    </reaction>
</comment>
<protein>
    <recommendedName>
        <fullName evidence="4">Chemotaxis protein CheA</fullName>
        <ecNumber evidence="3">2.7.13.3</ecNumber>
    </recommendedName>
</protein>
<dbReference type="SUPFAM" id="SSF47226">
    <property type="entry name" value="Histidine-containing phosphotransfer domain, HPT domain"/>
    <property type="match status" value="1"/>
</dbReference>
<evidence type="ECO:0000259" key="16">
    <source>
        <dbReference type="PROSITE" id="PS50109"/>
    </source>
</evidence>
<dbReference type="InterPro" id="IPR036890">
    <property type="entry name" value="HATPase_C_sf"/>
</dbReference>
<dbReference type="FunFam" id="3.30.565.10:FF:000016">
    <property type="entry name" value="Chemotaxis protein CheA, putative"/>
    <property type="match status" value="1"/>
</dbReference>
<keyword evidence="12" id="KW-0902">Two-component regulatory system</keyword>
<dbReference type="Gene3D" id="1.10.287.560">
    <property type="entry name" value="Histidine kinase CheA-like, homodimeric domain"/>
    <property type="match status" value="1"/>
</dbReference>
<dbReference type="Gene3D" id="2.30.30.40">
    <property type="entry name" value="SH3 Domains"/>
    <property type="match status" value="1"/>
</dbReference>
<dbReference type="InterPro" id="IPR008207">
    <property type="entry name" value="Sig_transdc_His_kin_Hpt_dom"/>
</dbReference>
<evidence type="ECO:0000256" key="1">
    <source>
        <dbReference type="ARBA" id="ARBA00000085"/>
    </source>
</evidence>
<feature type="modified residue" description="Phosphohistidine" evidence="14">
    <location>
        <position position="52"/>
    </location>
</feature>
<dbReference type="InterPro" id="IPR037052">
    <property type="entry name" value="CheA-like_P2_sf"/>
</dbReference>
<evidence type="ECO:0000256" key="10">
    <source>
        <dbReference type="ARBA" id="ARBA00022777"/>
    </source>
</evidence>
<dbReference type="InterPro" id="IPR010808">
    <property type="entry name" value="CheA_P2-bd"/>
</dbReference>
<comment type="subcellular location">
    <subcellularLocation>
        <location evidence="2">Cytoplasm</location>
    </subcellularLocation>
</comment>
<evidence type="ECO:0000313" key="19">
    <source>
        <dbReference type="EMBL" id="MBO8458191.1"/>
    </source>
</evidence>
<evidence type="ECO:0000313" key="20">
    <source>
        <dbReference type="Proteomes" id="UP000823638"/>
    </source>
</evidence>
<feature type="region of interest" description="Disordered" evidence="15">
    <location>
        <begin position="268"/>
        <end position="332"/>
    </location>
</feature>
<dbReference type="SUPFAM" id="SSF55052">
    <property type="entry name" value="CheY-binding domain of CheA"/>
    <property type="match status" value="1"/>
</dbReference>
<keyword evidence="9" id="KW-0547">Nucleotide-binding</keyword>
<evidence type="ECO:0000256" key="9">
    <source>
        <dbReference type="ARBA" id="ARBA00022741"/>
    </source>
</evidence>
<dbReference type="GO" id="GO:0006935">
    <property type="term" value="P:chemotaxis"/>
    <property type="evidence" value="ECO:0007669"/>
    <property type="project" value="UniProtKB-KW"/>
</dbReference>
<dbReference type="InterPro" id="IPR004358">
    <property type="entry name" value="Sig_transdc_His_kin-like_C"/>
</dbReference>
<dbReference type="GO" id="GO:0005524">
    <property type="term" value="F:ATP binding"/>
    <property type="evidence" value="ECO:0007669"/>
    <property type="project" value="UniProtKB-KW"/>
</dbReference>
<keyword evidence="7 14" id="KW-0597">Phosphoprotein</keyword>
<dbReference type="InterPro" id="IPR036641">
    <property type="entry name" value="HPT_dom_sf"/>
</dbReference>
<dbReference type="Gene3D" id="3.30.70.1110">
    <property type="entry name" value="Histidine kinase CheA-like, P2 response regulator-binding domain"/>
    <property type="match status" value="1"/>
</dbReference>
<dbReference type="InterPro" id="IPR036061">
    <property type="entry name" value="CheW-like_dom_sf"/>
</dbReference>
<dbReference type="InterPro" id="IPR002545">
    <property type="entry name" value="CheW-lke_dom"/>
</dbReference>
<dbReference type="PANTHER" id="PTHR43395">
    <property type="entry name" value="SENSOR HISTIDINE KINASE CHEA"/>
    <property type="match status" value="1"/>
</dbReference>
<evidence type="ECO:0000256" key="7">
    <source>
        <dbReference type="ARBA" id="ARBA00022553"/>
    </source>
</evidence>
<dbReference type="PANTHER" id="PTHR43395:SF10">
    <property type="entry name" value="CHEMOTAXIS PROTEIN CHEA"/>
    <property type="match status" value="1"/>
</dbReference>
<accession>A0A9D9N2M5</accession>
<dbReference type="GO" id="GO:0005737">
    <property type="term" value="C:cytoplasm"/>
    <property type="evidence" value="ECO:0007669"/>
    <property type="project" value="UniProtKB-SubCell"/>
</dbReference>
<dbReference type="Pfam" id="PF07194">
    <property type="entry name" value="P2"/>
    <property type="match status" value="1"/>
</dbReference>
<dbReference type="CDD" id="cd16916">
    <property type="entry name" value="HATPase_CheA-like"/>
    <property type="match status" value="1"/>
</dbReference>
<comment type="function">
    <text evidence="13">Involved in the transmission of sensory signals from the chemoreceptors to the flagellar motors. CheA is autophosphorylated; it can transfer its phosphate group to either CheB or CheY.</text>
</comment>
<dbReference type="CDD" id="cd00731">
    <property type="entry name" value="CheA_reg"/>
    <property type="match status" value="1"/>
</dbReference>
<evidence type="ECO:0000256" key="4">
    <source>
        <dbReference type="ARBA" id="ARBA00021495"/>
    </source>
</evidence>
<dbReference type="SMART" id="SM00073">
    <property type="entry name" value="HPT"/>
    <property type="match status" value="1"/>
</dbReference>
<dbReference type="SMART" id="SM01231">
    <property type="entry name" value="H-kinase_dim"/>
    <property type="match status" value="1"/>
</dbReference>
<dbReference type="InterPro" id="IPR051315">
    <property type="entry name" value="Bact_Chemotaxis_CheA"/>
</dbReference>
<keyword evidence="11" id="KW-0067">ATP-binding</keyword>
<evidence type="ECO:0000256" key="2">
    <source>
        <dbReference type="ARBA" id="ARBA00004496"/>
    </source>
</evidence>
<dbReference type="SMART" id="SM00260">
    <property type="entry name" value="CheW"/>
    <property type="match status" value="1"/>
</dbReference>
<dbReference type="FunFam" id="2.30.30.40:FF:000048">
    <property type="entry name" value="Chemotaxis protein CheA, putative"/>
    <property type="match status" value="1"/>
</dbReference>
<evidence type="ECO:0000259" key="17">
    <source>
        <dbReference type="PROSITE" id="PS50851"/>
    </source>
</evidence>
<dbReference type="Pfam" id="PF02895">
    <property type="entry name" value="H-kinase_dim"/>
    <property type="match status" value="1"/>
</dbReference>
<gene>
    <name evidence="19" type="ORF">IAA81_08220</name>
</gene>
<dbReference type="PROSITE" id="PS50894">
    <property type="entry name" value="HPT"/>
    <property type="match status" value="1"/>
</dbReference>
<dbReference type="EMBL" id="JADIMM010000093">
    <property type="protein sequence ID" value="MBO8458191.1"/>
    <property type="molecule type" value="Genomic_DNA"/>
</dbReference>
<feature type="domain" description="CheW-like" evidence="17">
    <location>
        <begin position="645"/>
        <end position="781"/>
    </location>
</feature>
<dbReference type="SUPFAM" id="SSF50341">
    <property type="entry name" value="CheW-like"/>
    <property type="match status" value="1"/>
</dbReference>
<dbReference type="PRINTS" id="PR00344">
    <property type="entry name" value="BCTRLSENSOR"/>
</dbReference>
<dbReference type="CDD" id="cd00088">
    <property type="entry name" value="HPT"/>
    <property type="match status" value="1"/>
</dbReference>
<dbReference type="EC" id="2.7.13.3" evidence="3"/>
<evidence type="ECO:0000256" key="5">
    <source>
        <dbReference type="ARBA" id="ARBA00022490"/>
    </source>
</evidence>
<sequence length="797" mass="87546">MSDYLDINNEELLKDFFSEAEMQVEQLESNILVIENDPANHDAIDEIFRAAHTLKGGSATVEMMELASFTHVVEDLLDEIRNGSVAVTEDVIDVLLDSIDVIKAMLEKRSNGEVYQEDVSGLEERLKSFVGEKKPAKKSPPPVMPALEKKSVPVNSDSGESPFKSLSEYDMLELTEALEPGEKLYCVSVKFDESNPMNSVGGIQAFAALKDLGRVLKTNPDFESLYEDNFYPVVQYFFAASNTDIEAIKKAVDISDVTLGEAAVFTPDTTAGDAGTPARKAKAEPVAEAAKEPVREPAQAVETAASPVASKPSPEKEEKKNTGAGAQQHSNNSVLRVDSRRIDYLLNLVSEIVISKASFNQTTMLFGGLQNKLAGTLSLFREKVKALTDVAFEHIDMSQDVLTGNTAKKDITQAASELFGLFDDFSSEFKETVSKFRSGAQNLGRITGELQEGVLKIRMVPISQIFSRFPRVVRDLSKELNKKIRLEIEGEDTELDKSVIEDLFDPIMHCVRNSVDHGIESPENRVAAGKPEEGRVLLKASNEGNLIIIEISDDGTGIDVEAVRKKAVERGIIHATKMISDSEAYQLIFEPGFSTSDKITNISGRGVGLDVVKTQVEKINGTVSIQSERGVGSKFIIKLPLTLAIIQGLLVKVENEIYSIPIASVIESHRVNVKDIKMIDNYEVFNVREEVVSILRLDRIFGIKRENSEVNSEYRFIVVVGTNEKKVGLMVDSLIGEEDVVIKPLKDQFTNSPGIAGASILGDGSVSLIIDVSQLLELGLRQEKQTRSYLAEYKSGV</sequence>
<organism evidence="19 20">
    <name type="scientific">Candidatus Gallitreponema excrementavium</name>
    <dbReference type="NCBI Taxonomy" id="2840840"/>
    <lineage>
        <taxon>Bacteria</taxon>
        <taxon>Pseudomonadati</taxon>
        <taxon>Spirochaetota</taxon>
        <taxon>Spirochaetia</taxon>
        <taxon>Spirochaetales</taxon>
        <taxon>Candidatus Gallitreponema</taxon>
    </lineage>
</organism>
<dbReference type="PROSITE" id="PS50851">
    <property type="entry name" value="CHEW"/>
    <property type="match status" value="1"/>
</dbReference>
<evidence type="ECO:0000256" key="8">
    <source>
        <dbReference type="ARBA" id="ARBA00022679"/>
    </source>
</evidence>
<keyword evidence="6" id="KW-0145">Chemotaxis</keyword>
<dbReference type="InterPro" id="IPR003594">
    <property type="entry name" value="HATPase_dom"/>
</dbReference>
<dbReference type="InterPro" id="IPR005467">
    <property type="entry name" value="His_kinase_dom"/>
</dbReference>
<evidence type="ECO:0000256" key="14">
    <source>
        <dbReference type="PROSITE-ProRule" id="PRU00110"/>
    </source>
</evidence>
<dbReference type="Pfam" id="PF02518">
    <property type="entry name" value="HATPase_c"/>
    <property type="match status" value="1"/>
</dbReference>
<reference evidence="19" key="1">
    <citation type="submission" date="2020-10" db="EMBL/GenBank/DDBJ databases">
        <authorList>
            <person name="Gilroy R."/>
        </authorList>
    </citation>
    <scope>NUCLEOTIDE SEQUENCE</scope>
    <source>
        <strain evidence="19">10532</strain>
    </source>
</reference>
<evidence type="ECO:0000256" key="6">
    <source>
        <dbReference type="ARBA" id="ARBA00022500"/>
    </source>
</evidence>
<dbReference type="InterPro" id="IPR037006">
    <property type="entry name" value="CheA-like_homodim_sf"/>
</dbReference>
<dbReference type="Pfam" id="PF01584">
    <property type="entry name" value="CheW"/>
    <property type="match status" value="1"/>
</dbReference>
<dbReference type="Pfam" id="PF01627">
    <property type="entry name" value="Hpt"/>
    <property type="match status" value="1"/>
</dbReference>
<reference evidence="19" key="2">
    <citation type="journal article" date="2021" name="PeerJ">
        <title>Extensive microbial diversity within the chicken gut microbiome revealed by metagenomics and culture.</title>
        <authorList>
            <person name="Gilroy R."/>
            <person name="Ravi A."/>
            <person name="Getino M."/>
            <person name="Pursley I."/>
            <person name="Horton D.L."/>
            <person name="Alikhan N.F."/>
            <person name="Baker D."/>
            <person name="Gharbi K."/>
            <person name="Hall N."/>
            <person name="Watson M."/>
            <person name="Adriaenssens E.M."/>
            <person name="Foster-Nyarko E."/>
            <person name="Jarju S."/>
            <person name="Secka A."/>
            <person name="Antonio M."/>
            <person name="Oren A."/>
            <person name="Chaudhuri R.R."/>
            <person name="La Ragione R."/>
            <person name="Hildebrand F."/>
            <person name="Pallen M.J."/>
        </authorList>
    </citation>
    <scope>NUCLEOTIDE SEQUENCE</scope>
    <source>
        <strain evidence="19">10532</strain>
    </source>
</reference>
<feature type="domain" description="Histidine kinase" evidence="16">
    <location>
        <begin position="406"/>
        <end position="643"/>
    </location>
</feature>
<evidence type="ECO:0000256" key="3">
    <source>
        <dbReference type="ARBA" id="ARBA00012438"/>
    </source>
</evidence>
<dbReference type="Gene3D" id="1.20.120.160">
    <property type="entry name" value="HPT domain"/>
    <property type="match status" value="1"/>
</dbReference>